<evidence type="ECO:0008006" key="3">
    <source>
        <dbReference type="Google" id="ProtNLM"/>
    </source>
</evidence>
<sequence length="58" mass="7077">MVFLIPLLIIIAIIFGIDYLYFNDENVKVKEERQIHKSDPNLDKQREEYLKHLFKEKK</sequence>
<reference evidence="1 2" key="1">
    <citation type="submission" date="2010-09" db="EMBL/GenBank/DDBJ databases">
        <authorList>
            <person name="Richards V."/>
            <person name="Lefebure T."/>
            <person name="Suzuki H."/>
            <person name="Pavinski Bitar P."/>
            <person name="Stanhope M."/>
        </authorList>
    </citation>
    <scope>NUCLEOTIDE SEQUENCE [LARGE SCALE GENOMIC DNA]</scope>
    <source>
        <strain evidence="1 2">80352</strain>
    </source>
</reference>
<dbReference type="GeneID" id="66545275"/>
<evidence type="ECO:0000313" key="2">
    <source>
        <dbReference type="Proteomes" id="UP000005511"/>
    </source>
</evidence>
<organism evidence="1 2">
    <name type="scientific">Campylobacter coli 80352</name>
    <dbReference type="NCBI Taxonomy" id="887288"/>
    <lineage>
        <taxon>Bacteria</taxon>
        <taxon>Pseudomonadati</taxon>
        <taxon>Campylobacterota</taxon>
        <taxon>Epsilonproteobacteria</taxon>
        <taxon>Campylobacterales</taxon>
        <taxon>Campylobacteraceae</taxon>
        <taxon>Campylobacter</taxon>
    </lineage>
</organism>
<dbReference type="Proteomes" id="UP000005511">
    <property type="component" value="Unassembled WGS sequence"/>
</dbReference>
<dbReference type="EMBL" id="AIMT01000034">
    <property type="protein sequence ID" value="EIA64351.1"/>
    <property type="molecule type" value="Genomic_DNA"/>
</dbReference>
<dbReference type="RefSeq" id="WP_002776684.1">
    <property type="nucleotide sequence ID" value="NZ_AIMT01000034.1"/>
</dbReference>
<evidence type="ECO:0000313" key="1">
    <source>
        <dbReference type="EMBL" id="EIA64351.1"/>
    </source>
</evidence>
<protein>
    <recommendedName>
        <fullName evidence="3">Small hydrophobic protein</fullName>
    </recommendedName>
</protein>
<keyword evidence="2" id="KW-1185">Reference proteome</keyword>
<name>A0ABN0EQA0_CAMCO</name>
<accession>A0ABN0EQA0</accession>
<proteinExistence type="predicted"/>
<gene>
    <name evidence="1" type="ORF">cco14_04391</name>
</gene>
<comment type="caution">
    <text evidence="1">The sequence shown here is derived from an EMBL/GenBank/DDBJ whole genome shotgun (WGS) entry which is preliminary data.</text>
</comment>